<sequence>MHTRMHISFSNIVTIMTVCIICAKFSSMLAVLISETKLKQNHIKHICLFRQMAHFGYHCSLNSPSPPTPNLFCVQNSSFRAKR</sequence>
<evidence type="ECO:0000313" key="3">
    <source>
        <dbReference type="Proteomes" id="UP000006882"/>
    </source>
</evidence>
<keyword evidence="1" id="KW-1133">Transmembrane helix</keyword>
<accession>A0A251RHU7</accession>
<feature type="transmembrane region" description="Helical" evidence="1">
    <location>
        <begin position="12"/>
        <end position="34"/>
    </location>
</feature>
<gene>
    <name evidence="2" type="ORF">PRUPE_1G541700</name>
</gene>
<proteinExistence type="predicted"/>
<dbReference type="EMBL" id="CM007651">
    <property type="protein sequence ID" value="ONI35542.1"/>
    <property type="molecule type" value="Genomic_DNA"/>
</dbReference>
<reference evidence="2 3" key="1">
    <citation type="journal article" date="2013" name="Nat. Genet.">
        <title>The high-quality draft genome of peach (Prunus persica) identifies unique patterns of genetic diversity, domestication and genome evolution.</title>
        <authorList>
            <consortium name="International Peach Genome Initiative"/>
            <person name="Verde I."/>
            <person name="Abbott A.G."/>
            <person name="Scalabrin S."/>
            <person name="Jung S."/>
            <person name="Shu S."/>
            <person name="Marroni F."/>
            <person name="Zhebentyayeva T."/>
            <person name="Dettori M.T."/>
            <person name="Grimwood J."/>
            <person name="Cattonaro F."/>
            <person name="Zuccolo A."/>
            <person name="Rossini L."/>
            <person name="Jenkins J."/>
            <person name="Vendramin E."/>
            <person name="Meisel L.A."/>
            <person name="Decroocq V."/>
            <person name="Sosinski B."/>
            <person name="Prochnik S."/>
            <person name="Mitros T."/>
            <person name="Policriti A."/>
            <person name="Cipriani G."/>
            <person name="Dondini L."/>
            <person name="Ficklin S."/>
            <person name="Goodstein D.M."/>
            <person name="Xuan P."/>
            <person name="Del Fabbro C."/>
            <person name="Aramini V."/>
            <person name="Copetti D."/>
            <person name="Gonzalez S."/>
            <person name="Horner D.S."/>
            <person name="Falchi R."/>
            <person name="Lucas S."/>
            <person name="Mica E."/>
            <person name="Maldonado J."/>
            <person name="Lazzari B."/>
            <person name="Bielenberg D."/>
            <person name="Pirona R."/>
            <person name="Miculan M."/>
            <person name="Barakat A."/>
            <person name="Testolin R."/>
            <person name="Stella A."/>
            <person name="Tartarini S."/>
            <person name="Tonutti P."/>
            <person name="Arus P."/>
            <person name="Orellana A."/>
            <person name="Wells C."/>
            <person name="Main D."/>
            <person name="Vizzotto G."/>
            <person name="Silva H."/>
            <person name="Salamini F."/>
            <person name="Schmutz J."/>
            <person name="Morgante M."/>
            <person name="Rokhsar D.S."/>
        </authorList>
    </citation>
    <scope>NUCLEOTIDE SEQUENCE [LARGE SCALE GENOMIC DNA]</scope>
    <source>
        <strain evidence="3">cv. Nemared</strain>
    </source>
</reference>
<keyword evidence="3" id="KW-1185">Reference proteome</keyword>
<evidence type="ECO:0000313" key="2">
    <source>
        <dbReference type="EMBL" id="ONI35542.1"/>
    </source>
</evidence>
<dbReference type="Gramene" id="ONI35542">
    <property type="protein sequence ID" value="ONI35542"/>
    <property type="gene ID" value="PRUPE_1G541700"/>
</dbReference>
<keyword evidence="1" id="KW-0812">Transmembrane</keyword>
<organism evidence="2 3">
    <name type="scientific">Prunus persica</name>
    <name type="common">Peach</name>
    <name type="synonym">Amygdalus persica</name>
    <dbReference type="NCBI Taxonomy" id="3760"/>
    <lineage>
        <taxon>Eukaryota</taxon>
        <taxon>Viridiplantae</taxon>
        <taxon>Streptophyta</taxon>
        <taxon>Embryophyta</taxon>
        <taxon>Tracheophyta</taxon>
        <taxon>Spermatophyta</taxon>
        <taxon>Magnoliopsida</taxon>
        <taxon>eudicotyledons</taxon>
        <taxon>Gunneridae</taxon>
        <taxon>Pentapetalae</taxon>
        <taxon>rosids</taxon>
        <taxon>fabids</taxon>
        <taxon>Rosales</taxon>
        <taxon>Rosaceae</taxon>
        <taxon>Amygdaloideae</taxon>
        <taxon>Amygdaleae</taxon>
        <taxon>Prunus</taxon>
    </lineage>
</organism>
<protein>
    <submittedName>
        <fullName evidence="2">Uncharacterized protein</fullName>
    </submittedName>
</protein>
<dbReference type="AlphaFoldDB" id="A0A251RHU7"/>
<dbReference type="Proteomes" id="UP000006882">
    <property type="component" value="Chromosome G1"/>
</dbReference>
<keyword evidence="1" id="KW-0472">Membrane</keyword>
<evidence type="ECO:0000256" key="1">
    <source>
        <dbReference type="SAM" id="Phobius"/>
    </source>
</evidence>
<name>A0A251RHU7_PRUPE</name>